<name>A0A1G8KMW3_9CLOT</name>
<organism evidence="1 2">
    <name type="scientific">Proteiniclasticum ruminis</name>
    <dbReference type="NCBI Taxonomy" id="398199"/>
    <lineage>
        <taxon>Bacteria</taxon>
        <taxon>Bacillati</taxon>
        <taxon>Bacillota</taxon>
        <taxon>Clostridia</taxon>
        <taxon>Eubacteriales</taxon>
        <taxon>Clostridiaceae</taxon>
        <taxon>Proteiniclasticum</taxon>
    </lineage>
</organism>
<gene>
    <name evidence="1" type="ORF">SAMN05421804_102371</name>
</gene>
<dbReference type="RefSeq" id="WP_051651760.1">
    <property type="nucleotide sequence ID" value="NZ_FNDZ01000002.1"/>
</dbReference>
<reference evidence="1 2" key="1">
    <citation type="submission" date="2016-10" db="EMBL/GenBank/DDBJ databases">
        <authorList>
            <person name="de Groot N.N."/>
        </authorList>
    </citation>
    <scope>NUCLEOTIDE SEQUENCE [LARGE SCALE GENOMIC DNA]</scope>
    <source>
        <strain evidence="1 2">CGMCC 1.5058</strain>
    </source>
</reference>
<protein>
    <submittedName>
        <fullName evidence="1">Uncharacterized protein</fullName>
    </submittedName>
</protein>
<proteinExistence type="predicted"/>
<dbReference type="InterPro" id="IPR008930">
    <property type="entry name" value="Terpenoid_cyclase/PrenylTrfase"/>
</dbReference>
<dbReference type="SUPFAM" id="SSF48239">
    <property type="entry name" value="Terpenoid cyclases/Protein prenyltransferases"/>
    <property type="match status" value="1"/>
</dbReference>
<dbReference type="EMBL" id="FNDZ01000002">
    <property type="protein sequence ID" value="SDI44791.1"/>
    <property type="molecule type" value="Genomic_DNA"/>
</dbReference>
<accession>A0A1G8KMW3</accession>
<dbReference type="AlphaFoldDB" id="A0A1G8KMW3"/>
<sequence length="295" mass="34748">MNQDTFAKIRTFIRRNARPLDYIRWKIHFEGETTEEILTLLSAYQNKDGGLGHGLEPDFLNPSSTPMATCHGILLLKELGIEDKSHPLIQNIFRYLASGHGKRHGRWLFSMKENENHPHAPWWSAEEEDGTFSSYNPTAPLLRFILDKGEYETDLYYLALNTMEELKKEFMEGDSFSMHDLIALEELRPYLDEERLNELIEKNIEKNPANFKNYVLRPTHIIKSPDHPLYRKMRDLVDKDLEFLEGSLQEEGYWDINWAWGAYEDSFYVSRNFWRSDLSIHNLLLLKAFGKIQPY</sequence>
<evidence type="ECO:0000313" key="1">
    <source>
        <dbReference type="EMBL" id="SDI44791.1"/>
    </source>
</evidence>
<dbReference type="Proteomes" id="UP000183255">
    <property type="component" value="Unassembled WGS sequence"/>
</dbReference>
<evidence type="ECO:0000313" key="2">
    <source>
        <dbReference type="Proteomes" id="UP000183255"/>
    </source>
</evidence>